<reference evidence="2 3" key="2">
    <citation type="journal article" date="2006" name="J. Microbiol. Methods">
        <title>Genomic flank-sequencing of plasposon insertion sites for rapid identification of functional genes.</title>
        <authorList>
            <person name="Leveau J.H."/>
            <person name="Gerards S."/>
            <person name="Fritsche K."/>
            <person name="Zondag G."/>
            <person name="van Veen J.A."/>
        </authorList>
    </citation>
    <scope>NUCLEOTIDE SEQUENCE [LARGE SCALE GENOMIC DNA]</scope>
    <source>
        <strain evidence="2 3">Ter331</strain>
    </source>
</reference>
<evidence type="ECO:0000313" key="3">
    <source>
        <dbReference type="Proteomes" id="UP000008392"/>
    </source>
</evidence>
<reference evidence="2 3" key="5">
    <citation type="journal article" date="2011" name="ISME J.">
        <title>Dual transcriptional profiling of a bacterial/fungal confrontation: Collimonas fungivorans versus Aspergillus niger.</title>
        <authorList>
            <person name="Mela F."/>
            <person name="Fritsche K."/>
            <person name="de Boer W."/>
            <person name="van Veen J.A."/>
            <person name="de Graaff L.H."/>
            <person name="van den Berg M."/>
            <person name="Leveau J.H."/>
        </authorList>
    </citation>
    <scope>NUCLEOTIDE SEQUENCE [LARGE SCALE GENOMIC DNA]</scope>
    <source>
        <strain evidence="2 3">Ter331</strain>
    </source>
</reference>
<dbReference type="Proteomes" id="UP000008392">
    <property type="component" value="Chromosome"/>
</dbReference>
<reference evidence="3" key="6">
    <citation type="submission" date="2011-05" db="EMBL/GenBank/DDBJ databases">
        <title>Complete sequence of Collimonas fungivorans Ter331.</title>
        <authorList>
            <person name="Leveau J.H."/>
        </authorList>
    </citation>
    <scope>NUCLEOTIDE SEQUENCE [LARGE SCALE GENOMIC DNA]</scope>
    <source>
        <strain evidence="3">Ter331</strain>
    </source>
</reference>
<proteinExistence type="predicted"/>
<dbReference type="AlphaFoldDB" id="G0AHT6"/>
<keyword evidence="3" id="KW-1185">Reference proteome</keyword>
<feature type="region of interest" description="Disordered" evidence="1">
    <location>
        <begin position="590"/>
        <end position="609"/>
    </location>
</feature>
<sequence>MNGQRQAARVLLGYRGLDLPQPAYQRVSVFKAGHQLFLQRVRQHLLQRLLVPDDKVFHLDVFDVRRVGVKAFGRPLQLALGLQVAVSLHQFLVFQHLAETLGIGHHLLADRPQAVGRRHVFAAGDEQSAAGVDMEIISRPAALARLLQAAGGDRCREIGFVRTLVVREAHVAVDPEQRFLRIAAGDRRIELADLGDQAHHQFQELCPQDIVARLVHDKPGPVVILRQLGEVLGQIAYVHYRISFMRVIRILFWLALHRRPLADNGFYRGFLGLAQYRQLGFAAGLQLGDQVGHVGAVGDRLAFDRHQDVARFQAGLVGRAVLDHAGDDGAGAAVQAEALGQFGRDVLRFDADITAHHVAGIDDRFHHGLGGRHRHGETDPERTAGARIDRGVDADQVAVGVDQGAAGIAGVDRSIGLDEVLELVDAEMAATQRRNDPHGHRLADPERIADRQHDVADAGLVSAAQRHRRQVRQLDLDHGQVGFRIGADYLGSSGAAVGQRHFDFVGGFHHMVIGQDITLGADDDARAQAGLLVIGIVAAVAEELPQQRIFRHVGGDRLGVLAGEHVHHRRHGALRSLAVGTRRRRARRGFLQRHLGGGDMQRRTGQGAV</sequence>
<dbReference type="HOGENOM" id="CLU_448128_0_0_4"/>
<organism evidence="2 3">
    <name type="scientific">Collimonas fungivorans (strain Ter331)</name>
    <dbReference type="NCBI Taxonomy" id="1005048"/>
    <lineage>
        <taxon>Bacteria</taxon>
        <taxon>Pseudomonadati</taxon>
        <taxon>Pseudomonadota</taxon>
        <taxon>Betaproteobacteria</taxon>
        <taxon>Burkholderiales</taxon>
        <taxon>Oxalobacteraceae</taxon>
        <taxon>Collimonas</taxon>
    </lineage>
</organism>
<accession>G0AHT6</accession>
<dbReference type="KEGG" id="cfu:CFU_0527"/>
<gene>
    <name evidence="2" type="ordered locus">CFU_0527</name>
</gene>
<reference evidence="2 3" key="1">
    <citation type="journal article" date="2004" name="Environ. Microbiol.">
        <title>Phylogeny-function analysis of (meta)genomic libraries: screening for expression of ribosomal RNA genes by large-insert library fluorescent in situ hybridization (LIL-FISH).</title>
        <authorList>
            <person name="Leveau J.H."/>
            <person name="Gerards S."/>
            <person name="de Boer W."/>
            <person name="van Veen J.A."/>
        </authorList>
    </citation>
    <scope>NUCLEOTIDE SEQUENCE [LARGE SCALE GENOMIC DNA]</scope>
    <source>
        <strain evidence="2 3">Ter331</strain>
    </source>
</reference>
<dbReference type="eggNOG" id="ENOG502ZTA6">
    <property type="taxonomic scope" value="Bacteria"/>
</dbReference>
<protein>
    <submittedName>
        <fullName evidence="2">Uncharacterized protein</fullName>
    </submittedName>
</protein>
<dbReference type="EMBL" id="CP002745">
    <property type="protein sequence ID" value="AEK60364.1"/>
    <property type="molecule type" value="Genomic_DNA"/>
</dbReference>
<name>G0AHT6_COLFT</name>
<dbReference type="STRING" id="1005048.CFU_0527"/>
<evidence type="ECO:0000313" key="2">
    <source>
        <dbReference type="EMBL" id="AEK60364.1"/>
    </source>
</evidence>
<reference evidence="2 3" key="4">
    <citation type="journal article" date="2010" name="Environ. Microbiol.">
        <title>The bacterial genus Collimonas: mycophagy, weathering and other adaptive solutions to life in oligotrophic soil environments.</title>
        <authorList>
            <person name="Leveau J.H."/>
            <person name="Uroz S."/>
            <person name="de Boer W."/>
        </authorList>
    </citation>
    <scope>NUCLEOTIDE SEQUENCE [LARGE SCALE GENOMIC DNA]</scope>
    <source>
        <strain evidence="2 3">Ter331</strain>
    </source>
</reference>
<evidence type="ECO:0000256" key="1">
    <source>
        <dbReference type="SAM" id="MobiDB-lite"/>
    </source>
</evidence>
<reference evidence="2 3" key="3">
    <citation type="journal article" date="2008" name="FEMS Microbiol. Ecol.">
        <title>Identification and characterization of genes underlying chitinolysis in Collimonas fungivorans Ter331.</title>
        <authorList>
            <person name="Fritsche K."/>
            <person name="de Boer W."/>
            <person name="Gerards S."/>
            <person name="van den Berg M."/>
            <person name="van Veen J.A."/>
            <person name="Leveau J.H."/>
        </authorList>
    </citation>
    <scope>NUCLEOTIDE SEQUENCE [LARGE SCALE GENOMIC DNA]</scope>
    <source>
        <strain evidence="2 3">Ter331</strain>
    </source>
</reference>